<dbReference type="PANTHER" id="PTHR48111:SF22">
    <property type="entry name" value="REGULATOR OF RPOS"/>
    <property type="match status" value="1"/>
</dbReference>
<keyword evidence="7" id="KW-0804">Transcription</keyword>
<name>C1D3W4_DEIDV</name>
<evidence type="ECO:0000256" key="9">
    <source>
        <dbReference type="PROSITE-ProRule" id="PRU01091"/>
    </source>
</evidence>
<gene>
    <name evidence="12" type="ordered locus">Deide_3p02340</name>
</gene>
<evidence type="ECO:0000256" key="8">
    <source>
        <dbReference type="PROSITE-ProRule" id="PRU00169"/>
    </source>
</evidence>
<evidence type="ECO:0000256" key="1">
    <source>
        <dbReference type="ARBA" id="ARBA00004496"/>
    </source>
</evidence>
<evidence type="ECO:0000259" key="10">
    <source>
        <dbReference type="PROSITE" id="PS50110"/>
    </source>
</evidence>
<dbReference type="GO" id="GO:0045893">
    <property type="term" value="P:positive regulation of DNA-templated transcription"/>
    <property type="evidence" value="ECO:0007669"/>
    <property type="project" value="UniProtKB-ARBA"/>
</dbReference>
<protein>
    <submittedName>
        <fullName evidence="12">Putative response regulator, OmpR</fullName>
    </submittedName>
</protein>
<dbReference type="KEGG" id="ddr:Deide_3p02340"/>
<accession>C1D3W4</accession>
<keyword evidence="6 9" id="KW-0238">DNA-binding</keyword>
<dbReference type="GO" id="GO:0032993">
    <property type="term" value="C:protein-DNA complex"/>
    <property type="evidence" value="ECO:0007669"/>
    <property type="project" value="TreeGrafter"/>
</dbReference>
<dbReference type="HOGENOM" id="CLU_000445_30_4_0"/>
<dbReference type="GO" id="GO:0000156">
    <property type="term" value="F:phosphorelay response regulator activity"/>
    <property type="evidence" value="ECO:0007669"/>
    <property type="project" value="TreeGrafter"/>
</dbReference>
<dbReference type="Proteomes" id="UP000002208">
    <property type="component" value="Plasmid 3"/>
</dbReference>
<sequence>MQQTILVIEDDPDIAQILTTEIEDAGYRVLTAPNRMSGLTCARSEAPDLVILDLGLPDMHGTEVARRLRRTSRTPIVVLTGMDTVASKVGLLEAGASDYLTKPFHPEELVARVRVQLRKHQQAGEVSVGALKLYLQQQVCLYQGREVRLSPKEFELLGLLAEVPGRVYSRDVIVAELWPGVVDVGRSVVEVHMANLRSKLREVGGAGVLRTVRGVGYALRDAGDAQN</sequence>
<evidence type="ECO:0000256" key="4">
    <source>
        <dbReference type="ARBA" id="ARBA00023012"/>
    </source>
</evidence>
<comment type="subcellular location">
    <subcellularLocation>
        <location evidence="1">Cytoplasm</location>
    </subcellularLocation>
</comment>
<keyword evidence="13" id="KW-1185">Reference proteome</keyword>
<keyword evidence="12" id="KW-0614">Plasmid</keyword>
<evidence type="ECO:0000256" key="5">
    <source>
        <dbReference type="ARBA" id="ARBA00023015"/>
    </source>
</evidence>
<dbReference type="AlphaFoldDB" id="C1D3W4"/>
<dbReference type="OrthoDB" id="61040at2"/>
<keyword evidence="5" id="KW-0805">Transcription regulation</keyword>
<evidence type="ECO:0000256" key="6">
    <source>
        <dbReference type="ARBA" id="ARBA00023125"/>
    </source>
</evidence>
<feature type="domain" description="Response regulatory" evidence="10">
    <location>
        <begin position="4"/>
        <end position="117"/>
    </location>
</feature>
<feature type="DNA-binding region" description="OmpR/PhoB-type" evidence="9">
    <location>
        <begin position="123"/>
        <end position="221"/>
    </location>
</feature>
<dbReference type="GO" id="GO:0005829">
    <property type="term" value="C:cytosol"/>
    <property type="evidence" value="ECO:0007669"/>
    <property type="project" value="TreeGrafter"/>
</dbReference>
<dbReference type="InterPro" id="IPR001867">
    <property type="entry name" value="OmpR/PhoB-type_DNA-bd"/>
</dbReference>
<dbReference type="SUPFAM" id="SSF52172">
    <property type="entry name" value="CheY-like"/>
    <property type="match status" value="1"/>
</dbReference>
<dbReference type="Gene3D" id="6.10.250.690">
    <property type="match status" value="1"/>
</dbReference>
<dbReference type="InterPro" id="IPR036388">
    <property type="entry name" value="WH-like_DNA-bd_sf"/>
</dbReference>
<evidence type="ECO:0000256" key="3">
    <source>
        <dbReference type="ARBA" id="ARBA00022553"/>
    </source>
</evidence>
<dbReference type="GO" id="GO:0042802">
    <property type="term" value="F:identical protein binding"/>
    <property type="evidence" value="ECO:0007669"/>
    <property type="project" value="UniProtKB-ARBA"/>
</dbReference>
<dbReference type="InterPro" id="IPR011006">
    <property type="entry name" value="CheY-like_superfamily"/>
</dbReference>
<organism evidence="12 13">
    <name type="scientific">Deinococcus deserti (strain DSM 17065 / CIP 109153 / LMG 22923 / VCD115)</name>
    <dbReference type="NCBI Taxonomy" id="546414"/>
    <lineage>
        <taxon>Bacteria</taxon>
        <taxon>Thermotogati</taxon>
        <taxon>Deinococcota</taxon>
        <taxon>Deinococci</taxon>
        <taxon>Deinococcales</taxon>
        <taxon>Deinococcaceae</taxon>
        <taxon>Deinococcus</taxon>
    </lineage>
</organism>
<dbReference type="PANTHER" id="PTHR48111">
    <property type="entry name" value="REGULATOR OF RPOS"/>
    <property type="match status" value="1"/>
</dbReference>
<dbReference type="SMART" id="SM00448">
    <property type="entry name" value="REC"/>
    <property type="match status" value="1"/>
</dbReference>
<evidence type="ECO:0000313" key="12">
    <source>
        <dbReference type="EMBL" id="ACO48193.1"/>
    </source>
</evidence>
<evidence type="ECO:0000313" key="13">
    <source>
        <dbReference type="Proteomes" id="UP000002208"/>
    </source>
</evidence>
<proteinExistence type="predicted"/>
<dbReference type="RefSeq" id="WP_012695065.1">
    <property type="nucleotide sequence ID" value="NC_012528.1"/>
</dbReference>
<evidence type="ECO:0000256" key="7">
    <source>
        <dbReference type="ARBA" id="ARBA00023163"/>
    </source>
</evidence>
<dbReference type="Pfam" id="PF00072">
    <property type="entry name" value="Response_reg"/>
    <property type="match status" value="1"/>
</dbReference>
<feature type="domain" description="OmpR/PhoB-type" evidence="11">
    <location>
        <begin position="123"/>
        <end position="221"/>
    </location>
</feature>
<keyword evidence="3 8" id="KW-0597">Phosphoprotein</keyword>
<dbReference type="GO" id="GO:0000987">
    <property type="term" value="F:cis-regulatory region sequence-specific DNA binding"/>
    <property type="evidence" value="ECO:0007669"/>
    <property type="project" value="UniProtKB-ARBA"/>
</dbReference>
<dbReference type="CDD" id="cd00383">
    <property type="entry name" value="trans_reg_C"/>
    <property type="match status" value="1"/>
</dbReference>
<reference evidence="12 13" key="1">
    <citation type="journal article" date="2009" name="PLoS Genet.">
        <title>Alliance of proteomics and genomics to unravel the specificities of Sahara bacterium Deinococcus deserti.</title>
        <authorList>
            <person name="de Groot A."/>
            <person name="Dulermo R."/>
            <person name="Ortet P."/>
            <person name="Blanchard L."/>
            <person name="Guerin P."/>
            <person name="Fernandez B."/>
            <person name="Vacherie B."/>
            <person name="Dossat C."/>
            <person name="Jolivet E."/>
            <person name="Siguier P."/>
            <person name="Chandler M."/>
            <person name="Barakat M."/>
            <person name="Dedieu A."/>
            <person name="Barbe V."/>
            <person name="Heulin T."/>
            <person name="Sommer S."/>
            <person name="Achouak W."/>
            <person name="Armengaud J."/>
        </authorList>
    </citation>
    <scope>NUCLEOTIDE SEQUENCE [LARGE SCALE GENOMIC DNA]</scope>
    <source>
        <strain evidence="13">DSM 17065 / CIP 109153 / LMG 22923 / VCD115</strain>
        <plasmid evidence="13">pDeide3</plasmid>
    </source>
</reference>
<evidence type="ECO:0000259" key="11">
    <source>
        <dbReference type="PROSITE" id="PS51755"/>
    </source>
</evidence>
<keyword evidence="4" id="KW-0902">Two-component regulatory system</keyword>
<evidence type="ECO:0000256" key="2">
    <source>
        <dbReference type="ARBA" id="ARBA00022490"/>
    </source>
</evidence>
<dbReference type="Pfam" id="PF00486">
    <property type="entry name" value="Trans_reg_C"/>
    <property type="match status" value="1"/>
</dbReference>
<geneLocation type="plasmid" evidence="13">
    <name>pDeide3</name>
</geneLocation>
<dbReference type="InterPro" id="IPR039420">
    <property type="entry name" value="WalR-like"/>
</dbReference>
<dbReference type="InterPro" id="IPR001789">
    <property type="entry name" value="Sig_transdc_resp-reg_receiver"/>
</dbReference>
<dbReference type="PROSITE" id="PS50110">
    <property type="entry name" value="RESPONSE_REGULATORY"/>
    <property type="match status" value="1"/>
</dbReference>
<feature type="modified residue" description="4-aspartylphosphate" evidence="8">
    <location>
        <position position="53"/>
    </location>
</feature>
<dbReference type="SMART" id="SM00862">
    <property type="entry name" value="Trans_reg_C"/>
    <property type="match status" value="1"/>
</dbReference>
<keyword evidence="2" id="KW-0963">Cytoplasm</keyword>
<dbReference type="FunFam" id="3.40.50.2300:FF:000021">
    <property type="entry name" value="Two-component system response regulator KdpE"/>
    <property type="match status" value="1"/>
</dbReference>
<dbReference type="Gene3D" id="1.10.10.10">
    <property type="entry name" value="Winged helix-like DNA-binding domain superfamily/Winged helix DNA-binding domain"/>
    <property type="match status" value="1"/>
</dbReference>
<dbReference type="PROSITE" id="PS51755">
    <property type="entry name" value="OMPR_PHOB"/>
    <property type="match status" value="1"/>
</dbReference>
<dbReference type="Gene3D" id="3.40.50.2300">
    <property type="match status" value="1"/>
</dbReference>
<dbReference type="EMBL" id="CP001117">
    <property type="protein sequence ID" value="ACO48193.1"/>
    <property type="molecule type" value="Genomic_DNA"/>
</dbReference>